<keyword evidence="2" id="KW-0863">Zinc-finger</keyword>
<evidence type="ECO:0000256" key="3">
    <source>
        <dbReference type="ARBA" id="ARBA00022833"/>
    </source>
</evidence>
<evidence type="ECO:0000256" key="4">
    <source>
        <dbReference type="ARBA" id="ARBA00023125"/>
    </source>
</evidence>
<dbReference type="GO" id="GO:0008270">
    <property type="term" value="F:zinc ion binding"/>
    <property type="evidence" value="ECO:0007669"/>
    <property type="project" value="UniProtKB-KW"/>
</dbReference>
<comment type="caution">
    <text evidence="6">The sequence shown here is derived from an EMBL/GenBank/DDBJ whole genome shotgun (WGS) entry which is preliminary data.</text>
</comment>
<gene>
    <name evidence="6" type="ORF">RN001_002392</name>
</gene>
<organism evidence="6 7">
    <name type="scientific">Aquatica leii</name>
    <dbReference type="NCBI Taxonomy" id="1421715"/>
    <lineage>
        <taxon>Eukaryota</taxon>
        <taxon>Metazoa</taxon>
        <taxon>Ecdysozoa</taxon>
        <taxon>Arthropoda</taxon>
        <taxon>Hexapoda</taxon>
        <taxon>Insecta</taxon>
        <taxon>Pterygota</taxon>
        <taxon>Neoptera</taxon>
        <taxon>Endopterygota</taxon>
        <taxon>Coleoptera</taxon>
        <taxon>Polyphaga</taxon>
        <taxon>Elateriformia</taxon>
        <taxon>Elateroidea</taxon>
        <taxon>Lampyridae</taxon>
        <taxon>Luciolinae</taxon>
        <taxon>Aquatica</taxon>
    </lineage>
</organism>
<protein>
    <recommendedName>
        <fullName evidence="5">THAP-type domain-containing protein</fullName>
    </recommendedName>
</protein>
<keyword evidence="3" id="KW-0862">Zinc</keyword>
<dbReference type="Pfam" id="PF05485">
    <property type="entry name" value="THAP"/>
    <property type="match status" value="1"/>
</dbReference>
<dbReference type="AlphaFoldDB" id="A0AAN7PMB7"/>
<sequence length="89" mass="10900">MKWCFVPKCTNTSRNSLDKIFIIIPSNLRRKRKWFAAARKELKDVSLKTMFYCCEDHFNLKEDMENYMEFKLSKVRHVLSFYLYSWLNC</sequence>
<keyword evidence="1" id="KW-0479">Metal-binding</keyword>
<evidence type="ECO:0000313" key="7">
    <source>
        <dbReference type="Proteomes" id="UP001353858"/>
    </source>
</evidence>
<evidence type="ECO:0000256" key="1">
    <source>
        <dbReference type="ARBA" id="ARBA00022723"/>
    </source>
</evidence>
<dbReference type="InterPro" id="IPR006612">
    <property type="entry name" value="THAP_Znf"/>
</dbReference>
<dbReference type="GO" id="GO:0003677">
    <property type="term" value="F:DNA binding"/>
    <property type="evidence" value="ECO:0007669"/>
    <property type="project" value="UniProtKB-KW"/>
</dbReference>
<keyword evidence="4" id="KW-0238">DNA-binding</keyword>
<accession>A0AAN7PMB7</accession>
<reference evidence="7" key="1">
    <citation type="submission" date="2023-01" db="EMBL/GenBank/DDBJ databases">
        <title>Key to firefly adult light organ development and bioluminescence: homeobox transcription factors regulate luciferase expression and transportation to peroxisome.</title>
        <authorList>
            <person name="Fu X."/>
        </authorList>
    </citation>
    <scope>NUCLEOTIDE SEQUENCE [LARGE SCALE GENOMIC DNA]</scope>
</reference>
<keyword evidence="7" id="KW-1185">Reference proteome</keyword>
<evidence type="ECO:0000256" key="2">
    <source>
        <dbReference type="ARBA" id="ARBA00022771"/>
    </source>
</evidence>
<proteinExistence type="predicted"/>
<dbReference type="Proteomes" id="UP001353858">
    <property type="component" value="Unassembled WGS sequence"/>
</dbReference>
<name>A0AAN7PMB7_9COLE</name>
<dbReference type="EMBL" id="JARPUR010000001">
    <property type="protein sequence ID" value="KAK4886121.1"/>
    <property type="molecule type" value="Genomic_DNA"/>
</dbReference>
<evidence type="ECO:0000313" key="6">
    <source>
        <dbReference type="EMBL" id="KAK4886121.1"/>
    </source>
</evidence>
<dbReference type="SUPFAM" id="SSF57716">
    <property type="entry name" value="Glucocorticoid receptor-like (DNA-binding domain)"/>
    <property type="match status" value="1"/>
</dbReference>
<evidence type="ECO:0000259" key="5">
    <source>
        <dbReference type="Pfam" id="PF05485"/>
    </source>
</evidence>
<feature type="domain" description="THAP-type" evidence="5">
    <location>
        <begin position="4"/>
        <end position="63"/>
    </location>
</feature>